<dbReference type="Pfam" id="PF03942">
    <property type="entry name" value="DTW"/>
    <property type="match status" value="1"/>
</dbReference>
<gene>
    <name evidence="8" type="ORF">ACHAXA_009374</name>
</gene>
<keyword evidence="4" id="KW-0819">tRNA processing</keyword>
<comment type="catalytic activity">
    <reaction evidence="6">
        <text>a uridine in tRNA + S-adenosyl-L-methionine = a 3-[(3S)-3-amino-3-carboxypropyl]uridine in tRNA + S-methyl-5'-thioadenosine + H(+)</text>
        <dbReference type="Rhea" id="RHEA:62432"/>
        <dbReference type="Rhea" id="RHEA-COMP:13339"/>
        <dbReference type="Rhea" id="RHEA-COMP:16092"/>
        <dbReference type="ChEBI" id="CHEBI:15378"/>
        <dbReference type="ChEBI" id="CHEBI:17509"/>
        <dbReference type="ChEBI" id="CHEBI:59789"/>
        <dbReference type="ChEBI" id="CHEBI:65315"/>
        <dbReference type="ChEBI" id="CHEBI:82930"/>
        <dbReference type="EC" id="2.5.1.25"/>
    </reaction>
</comment>
<evidence type="ECO:0000313" key="9">
    <source>
        <dbReference type="Proteomes" id="UP001530377"/>
    </source>
</evidence>
<comment type="caution">
    <text evidence="8">The sequence shown here is derived from an EMBL/GenBank/DDBJ whole genome shotgun (WGS) entry which is preliminary data.</text>
</comment>
<proteinExistence type="inferred from homology"/>
<dbReference type="EC" id="2.5.1.25" evidence="1"/>
<keyword evidence="9" id="KW-1185">Reference proteome</keyword>
<evidence type="ECO:0000256" key="1">
    <source>
        <dbReference type="ARBA" id="ARBA00012386"/>
    </source>
</evidence>
<evidence type="ECO:0000256" key="5">
    <source>
        <dbReference type="ARBA" id="ARBA00034489"/>
    </source>
</evidence>
<dbReference type="Proteomes" id="UP001530377">
    <property type="component" value="Unassembled WGS sequence"/>
</dbReference>
<name>A0ABD3RU42_9STRA</name>
<evidence type="ECO:0000313" key="8">
    <source>
        <dbReference type="EMBL" id="KAL3812115.1"/>
    </source>
</evidence>
<dbReference type="GO" id="GO:0016432">
    <property type="term" value="F:tRNA-uridine aminocarboxypropyltransferase activity"/>
    <property type="evidence" value="ECO:0007669"/>
    <property type="project" value="UniProtKB-EC"/>
</dbReference>
<keyword evidence="2" id="KW-0808">Transferase</keyword>
<dbReference type="InterPro" id="IPR039262">
    <property type="entry name" value="DTWD2/TAPT"/>
</dbReference>
<comment type="similarity">
    <text evidence="5">Belongs to the TDD superfamily. DTWD2 family.</text>
</comment>
<evidence type="ECO:0000256" key="6">
    <source>
        <dbReference type="ARBA" id="ARBA00048718"/>
    </source>
</evidence>
<evidence type="ECO:0000256" key="2">
    <source>
        <dbReference type="ARBA" id="ARBA00022679"/>
    </source>
</evidence>
<protein>
    <recommendedName>
        <fullName evidence="1">tRNA-uridine aminocarboxypropyltransferase</fullName>
        <ecNumber evidence="1">2.5.1.25</ecNumber>
    </recommendedName>
</protein>
<reference evidence="8 9" key="1">
    <citation type="submission" date="2024-10" db="EMBL/GenBank/DDBJ databases">
        <title>Updated reference genomes for cyclostephanoid diatoms.</title>
        <authorList>
            <person name="Roberts W.R."/>
            <person name="Alverson A.J."/>
        </authorList>
    </citation>
    <scope>NUCLEOTIDE SEQUENCE [LARGE SCALE GENOMIC DNA]</scope>
    <source>
        <strain evidence="8 9">AJA228-03</strain>
    </source>
</reference>
<evidence type="ECO:0000256" key="4">
    <source>
        <dbReference type="ARBA" id="ARBA00022694"/>
    </source>
</evidence>
<evidence type="ECO:0000259" key="7">
    <source>
        <dbReference type="SMART" id="SM01144"/>
    </source>
</evidence>
<dbReference type="GO" id="GO:0008033">
    <property type="term" value="P:tRNA processing"/>
    <property type="evidence" value="ECO:0007669"/>
    <property type="project" value="UniProtKB-KW"/>
</dbReference>
<dbReference type="AlphaFoldDB" id="A0ABD3RU42"/>
<dbReference type="SMART" id="SM01144">
    <property type="entry name" value="DTW"/>
    <property type="match status" value="1"/>
</dbReference>
<organism evidence="8 9">
    <name type="scientific">Cyclostephanos tholiformis</name>
    <dbReference type="NCBI Taxonomy" id="382380"/>
    <lineage>
        <taxon>Eukaryota</taxon>
        <taxon>Sar</taxon>
        <taxon>Stramenopiles</taxon>
        <taxon>Ochrophyta</taxon>
        <taxon>Bacillariophyta</taxon>
        <taxon>Coscinodiscophyceae</taxon>
        <taxon>Thalassiosirophycidae</taxon>
        <taxon>Stephanodiscales</taxon>
        <taxon>Stephanodiscaceae</taxon>
        <taxon>Cyclostephanos</taxon>
    </lineage>
</organism>
<keyword evidence="3" id="KW-0949">S-adenosyl-L-methionine</keyword>
<dbReference type="EMBL" id="JALLPB020000215">
    <property type="protein sequence ID" value="KAL3812115.1"/>
    <property type="molecule type" value="Genomic_DNA"/>
</dbReference>
<sequence length="323" mass="36609">MSHDDNDSLSHMLSSPERYAKQLGMTVEEIRRYQEDHAAASRMLNRRVKASLDDGPKKHSLICEHRFRYAKHPFVCRKCWCYLPICLCQEAASLSRIKLPLAVKQVILWTHHREWTSISNSGSLLPLLLDDTKLLMKGLPQHDEELQSILGNIGSGHFVVLWPDNDTSIKQGEETYPVGPKIQHDRVTWQDLQTTLAGDDNDCQVTLIVLEGTWRTARRMASKLPATIQRLSLPPDVLFWSPRPSVGNVDDVDYDETKRIQPSLLRPLRRQEGGSELNLCTAEAVTAALVGLGLSEENGGRILDLVKMKVDQTRRYRGKQVLT</sequence>
<dbReference type="PANTHER" id="PTHR21392:SF0">
    <property type="entry name" value="TRNA-URIDINE AMINOCARBOXYPROPYLTRANSFERASE 2"/>
    <property type="match status" value="1"/>
</dbReference>
<dbReference type="InterPro" id="IPR005636">
    <property type="entry name" value="DTW"/>
</dbReference>
<dbReference type="PANTHER" id="PTHR21392">
    <property type="entry name" value="TRNA-URIDINE AMINOCARBOXYPROPYLTRANSFERASE 2"/>
    <property type="match status" value="1"/>
</dbReference>
<evidence type="ECO:0000256" key="3">
    <source>
        <dbReference type="ARBA" id="ARBA00022691"/>
    </source>
</evidence>
<feature type="domain" description="DTW" evidence="7">
    <location>
        <begin position="72"/>
        <end position="318"/>
    </location>
</feature>
<accession>A0ABD3RU42</accession>